<dbReference type="CDD" id="cd00075">
    <property type="entry name" value="HATPase"/>
    <property type="match status" value="1"/>
</dbReference>
<name>A0A1U9JW10_9HYPH</name>
<dbReference type="PANTHER" id="PTHR45436:SF8">
    <property type="entry name" value="HISTIDINE KINASE"/>
    <property type="match status" value="1"/>
</dbReference>
<dbReference type="AlphaFoldDB" id="A0A1U9JW10"/>
<evidence type="ECO:0000256" key="4">
    <source>
        <dbReference type="ARBA" id="ARBA00022553"/>
    </source>
</evidence>
<keyword evidence="9" id="KW-0902">Two-component regulatory system</keyword>
<dbReference type="PROSITE" id="PS50885">
    <property type="entry name" value="HAMP"/>
    <property type="match status" value="1"/>
</dbReference>
<evidence type="ECO:0000259" key="12">
    <source>
        <dbReference type="PROSITE" id="PS50109"/>
    </source>
</evidence>
<evidence type="ECO:0000259" key="13">
    <source>
        <dbReference type="PROSITE" id="PS50885"/>
    </source>
</evidence>
<evidence type="ECO:0000256" key="5">
    <source>
        <dbReference type="ARBA" id="ARBA00022679"/>
    </source>
</evidence>
<dbReference type="Gene3D" id="1.10.287.130">
    <property type="match status" value="1"/>
</dbReference>
<feature type="domain" description="HAMP" evidence="13">
    <location>
        <begin position="186"/>
        <end position="239"/>
    </location>
</feature>
<dbReference type="STRING" id="1902579.BHV28_13470"/>
<dbReference type="InterPro" id="IPR036890">
    <property type="entry name" value="HATPase_C_sf"/>
</dbReference>
<dbReference type="CDD" id="cd00082">
    <property type="entry name" value="HisKA"/>
    <property type="match status" value="1"/>
</dbReference>
<evidence type="ECO:0000313" key="14">
    <source>
        <dbReference type="EMBL" id="AQS42030.1"/>
    </source>
</evidence>
<dbReference type="InterPro" id="IPR003660">
    <property type="entry name" value="HAMP_dom"/>
</dbReference>
<keyword evidence="15" id="KW-1185">Reference proteome</keyword>
<dbReference type="SUPFAM" id="SSF158472">
    <property type="entry name" value="HAMP domain-like"/>
    <property type="match status" value="1"/>
</dbReference>
<reference evidence="14 15" key="2">
    <citation type="journal article" date="2016" name="Sci. Rep.">
        <title>The genome of Rhizobiales bacteria in predatory ants reveals urease gene functions but no genes for nitrogen fixation.</title>
        <authorList>
            <person name="Neuvonen M.M."/>
            <person name="Tamarit D."/>
            <person name="Naslund K."/>
            <person name="Liebig J."/>
            <person name="Feldhaar H."/>
            <person name="Moran N.A."/>
            <person name="Guy L."/>
            <person name="Andersson S.G."/>
        </authorList>
    </citation>
    <scope>NUCLEOTIDE SEQUENCE [LARGE SCALE GENOMIC DNA]</scope>
    <source>
        <strain evidence="14 15">Hsal</strain>
    </source>
</reference>
<dbReference type="SMART" id="SM00388">
    <property type="entry name" value="HisKA"/>
    <property type="match status" value="1"/>
</dbReference>
<organism evidence="14 15">
    <name type="scientific">Candidatus Tokpelaia hoelldobleri</name>
    <dbReference type="NCBI Taxonomy" id="1902579"/>
    <lineage>
        <taxon>Bacteria</taxon>
        <taxon>Pseudomonadati</taxon>
        <taxon>Pseudomonadota</taxon>
        <taxon>Alphaproteobacteria</taxon>
        <taxon>Hyphomicrobiales</taxon>
        <taxon>Candidatus Tokpelaia</taxon>
    </lineage>
</organism>
<evidence type="ECO:0000256" key="3">
    <source>
        <dbReference type="ARBA" id="ARBA00012438"/>
    </source>
</evidence>
<evidence type="ECO:0000256" key="8">
    <source>
        <dbReference type="ARBA" id="ARBA00022989"/>
    </source>
</evidence>
<dbReference type="SUPFAM" id="SSF47384">
    <property type="entry name" value="Homodimeric domain of signal transducing histidine kinase"/>
    <property type="match status" value="1"/>
</dbReference>
<dbReference type="Proteomes" id="UP000188912">
    <property type="component" value="Chromosome"/>
</dbReference>
<keyword evidence="7 14" id="KW-0418">Kinase</keyword>
<dbReference type="SUPFAM" id="SSF55874">
    <property type="entry name" value="ATPase domain of HSP90 chaperone/DNA topoisomerase II/histidine kinase"/>
    <property type="match status" value="1"/>
</dbReference>
<dbReference type="EC" id="2.7.13.3" evidence="3"/>
<dbReference type="Pfam" id="PF00512">
    <property type="entry name" value="HisKA"/>
    <property type="match status" value="1"/>
</dbReference>
<dbReference type="Gene3D" id="6.10.340.10">
    <property type="match status" value="1"/>
</dbReference>
<dbReference type="CDD" id="cd06225">
    <property type="entry name" value="HAMP"/>
    <property type="match status" value="1"/>
</dbReference>
<evidence type="ECO:0000256" key="2">
    <source>
        <dbReference type="ARBA" id="ARBA00004370"/>
    </source>
</evidence>
<proteinExistence type="predicted"/>
<dbReference type="KEGG" id="thd:BHV28_13470"/>
<keyword evidence="6 11" id="KW-0812">Transmembrane</keyword>
<protein>
    <recommendedName>
        <fullName evidence="3">histidine kinase</fullName>
        <ecNumber evidence="3">2.7.13.3</ecNumber>
    </recommendedName>
</protein>
<dbReference type="InterPro" id="IPR036097">
    <property type="entry name" value="HisK_dim/P_sf"/>
</dbReference>
<dbReference type="Pfam" id="PF00672">
    <property type="entry name" value="HAMP"/>
    <property type="match status" value="1"/>
</dbReference>
<dbReference type="InterPro" id="IPR003661">
    <property type="entry name" value="HisK_dim/P_dom"/>
</dbReference>
<dbReference type="GO" id="GO:0000155">
    <property type="term" value="F:phosphorelay sensor kinase activity"/>
    <property type="evidence" value="ECO:0007669"/>
    <property type="project" value="InterPro"/>
</dbReference>
<keyword evidence="5" id="KW-0808">Transferase</keyword>
<keyword evidence="4" id="KW-0597">Phosphoprotein</keyword>
<feature type="domain" description="Histidine kinase" evidence="12">
    <location>
        <begin position="247"/>
        <end position="459"/>
    </location>
</feature>
<accession>A0A1U9JW10</accession>
<dbReference type="GO" id="GO:0005886">
    <property type="term" value="C:plasma membrane"/>
    <property type="evidence" value="ECO:0007669"/>
    <property type="project" value="TreeGrafter"/>
</dbReference>
<keyword evidence="10 11" id="KW-0472">Membrane</keyword>
<evidence type="ECO:0000256" key="9">
    <source>
        <dbReference type="ARBA" id="ARBA00023012"/>
    </source>
</evidence>
<evidence type="ECO:0000256" key="10">
    <source>
        <dbReference type="ARBA" id="ARBA00023136"/>
    </source>
</evidence>
<dbReference type="InterPro" id="IPR050428">
    <property type="entry name" value="TCS_sensor_his_kinase"/>
</dbReference>
<dbReference type="Gene3D" id="3.30.565.10">
    <property type="entry name" value="Histidine kinase-like ATPase, C-terminal domain"/>
    <property type="match status" value="1"/>
</dbReference>
<keyword evidence="8 11" id="KW-1133">Transmembrane helix</keyword>
<dbReference type="EMBL" id="CP017315">
    <property type="protein sequence ID" value="AQS42030.1"/>
    <property type="molecule type" value="Genomic_DNA"/>
</dbReference>
<evidence type="ECO:0000256" key="1">
    <source>
        <dbReference type="ARBA" id="ARBA00000085"/>
    </source>
</evidence>
<comment type="subcellular location">
    <subcellularLocation>
        <location evidence="2">Membrane</location>
    </subcellularLocation>
</comment>
<dbReference type="PRINTS" id="PR00344">
    <property type="entry name" value="BCTRLSENSOR"/>
</dbReference>
<dbReference type="SMART" id="SM00387">
    <property type="entry name" value="HATPase_c"/>
    <property type="match status" value="1"/>
</dbReference>
<sequence length="460" mass="50021">MGRFATLMKTTAVRLSALYLLLFAMIAGGLAVYMSSLSVSTLTAQTRQSLHEEVAGIAGAYQRGGLPVLMRTIERRIRQPGAFLYVLADPAGRILAGNVKGVEAVPPAVGSLVEDAFYYSRFGDGEGSHRHKAVAAVLNMPNGMKLLVGRDLGEAERFAAVIRQALVTAFAVMVLGALFIWFFIGQRALLRIDSITSASHALMSGDLSGRLPVSGAGDEFDRLSKNLNVMLERIEALNTGLRQVSDNVAHDLKTPLTRLRNRAEAALVRAATPRDYRAALDGVIAEADQMIRTFNAIVMISRLEAGNSPEHLQVMPLRRVVEDALEFYEPVAEEAGITLDTGALLDGDVRLNRELVAQSIFNLLDNALKYGRAEIRVSMEMHNDRICVVVSDHGAGIPADLRERVTERFFRLEESRTKPGAGIGLSMARAVMKLHEGALLLEENPPAGLRAVLAFPLARQ</sequence>
<dbReference type="InterPro" id="IPR005467">
    <property type="entry name" value="His_kinase_dom"/>
</dbReference>
<comment type="catalytic activity">
    <reaction evidence="1">
        <text>ATP + protein L-histidine = ADP + protein N-phospho-L-histidine.</text>
        <dbReference type="EC" id="2.7.13.3"/>
    </reaction>
</comment>
<evidence type="ECO:0000256" key="11">
    <source>
        <dbReference type="SAM" id="Phobius"/>
    </source>
</evidence>
<evidence type="ECO:0000256" key="7">
    <source>
        <dbReference type="ARBA" id="ARBA00022777"/>
    </source>
</evidence>
<dbReference type="PANTHER" id="PTHR45436">
    <property type="entry name" value="SENSOR HISTIDINE KINASE YKOH"/>
    <property type="match status" value="1"/>
</dbReference>
<gene>
    <name evidence="14" type="ORF">BHV28_13470</name>
</gene>
<dbReference type="InterPro" id="IPR004358">
    <property type="entry name" value="Sig_transdc_His_kin-like_C"/>
</dbReference>
<evidence type="ECO:0000256" key="6">
    <source>
        <dbReference type="ARBA" id="ARBA00022692"/>
    </source>
</evidence>
<evidence type="ECO:0000313" key="15">
    <source>
        <dbReference type="Proteomes" id="UP000188912"/>
    </source>
</evidence>
<reference evidence="14 15" key="1">
    <citation type="journal article" date="2010" name="Science">
        <title>Genomic comparison of the ants Camponotus floridanus and Harpegnathos saltator.</title>
        <authorList>
            <person name="Bonasio R."/>
            <person name="Zhang G."/>
            <person name="Ye C."/>
            <person name="Mutti N.S."/>
            <person name="Fang X."/>
            <person name="Qin N."/>
            <person name="Donahue G."/>
            <person name="Yang P."/>
            <person name="Li Q."/>
            <person name="Li C."/>
            <person name="Zhang P."/>
            <person name="Huang Z."/>
            <person name="Berger S.L."/>
            <person name="Reinberg D."/>
            <person name="Wang J."/>
            <person name="Liebig J."/>
        </authorList>
    </citation>
    <scope>NUCLEOTIDE SEQUENCE [LARGE SCALE GENOMIC DNA]</scope>
    <source>
        <strain evidence="14 15">Hsal</strain>
    </source>
</reference>
<dbReference type="SMART" id="SM00304">
    <property type="entry name" value="HAMP"/>
    <property type="match status" value="1"/>
</dbReference>
<dbReference type="Pfam" id="PF02518">
    <property type="entry name" value="HATPase_c"/>
    <property type="match status" value="1"/>
</dbReference>
<dbReference type="InterPro" id="IPR003594">
    <property type="entry name" value="HATPase_dom"/>
</dbReference>
<feature type="transmembrane region" description="Helical" evidence="11">
    <location>
        <begin position="165"/>
        <end position="184"/>
    </location>
</feature>
<dbReference type="PROSITE" id="PS50109">
    <property type="entry name" value="HIS_KIN"/>
    <property type="match status" value="1"/>
</dbReference>